<dbReference type="InterPro" id="IPR023375">
    <property type="entry name" value="ADC_dom_sf"/>
</dbReference>
<name>B2J7D5_NOSP7</name>
<protein>
    <recommendedName>
        <fullName evidence="3">Acetoacetate decarboxylase</fullName>
    </recommendedName>
</protein>
<sequence length="302" mass="33398">MIPQRLKQQTGLYALVDGIPFQLPVNSEQTPALMAVFPINADRAKELILAKEVHPLRLWNNQGLLVITVINYQITDIGKYIEFSIAIACTHGAKPAPPLLPGLLMQQYGTGQYVLDLPVSTEISVKGGKGIWGMPKHQANLDFVIGDRTVSSQYDLDGQLVMKIEVAKPAKAWFPLKMGAANYCAFRGMLMKSVIYFQGKLGFSLFKPGSAKLTIGDHPRIQSLKHLEISPEPIFTGFFPEITGMLDDHLESWFLGYDTPPTQQPEGLESVVNLGLGQEWLPAPKALPKDDQAEMYVVPIKN</sequence>
<dbReference type="Proteomes" id="UP000001191">
    <property type="component" value="Chromosome"/>
</dbReference>
<evidence type="ECO:0000313" key="2">
    <source>
        <dbReference type="Proteomes" id="UP000001191"/>
    </source>
</evidence>
<dbReference type="eggNOG" id="COG4689">
    <property type="taxonomic scope" value="Bacteria"/>
</dbReference>
<dbReference type="InterPro" id="IPR010451">
    <property type="entry name" value="Acetoacetate_decarboxylase"/>
</dbReference>
<dbReference type="EnsemblBacteria" id="ACC80870">
    <property type="protein sequence ID" value="ACC80870"/>
    <property type="gene ID" value="Npun_F2282"/>
</dbReference>
<dbReference type="STRING" id="63737.Npun_F2282"/>
<dbReference type="HOGENOM" id="CLU_949375_0_0_3"/>
<dbReference type="Gene3D" id="2.40.400.10">
    <property type="entry name" value="Acetoacetate decarboxylase-like"/>
    <property type="match status" value="1"/>
</dbReference>
<dbReference type="SUPFAM" id="SSF160104">
    <property type="entry name" value="Acetoacetate decarboxylase-like"/>
    <property type="match status" value="1"/>
</dbReference>
<evidence type="ECO:0008006" key="3">
    <source>
        <dbReference type="Google" id="ProtNLM"/>
    </source>
</evidence>
<organism evidence="1 2">
    <name type="scientific">Nostoc punctiforme (strain ATCC 29133 / PCC 73102)</name>
    <dbReference type="NCBI Taxonomy" id="63737"/>
    <lineage>
        <taxon>Bacteria</taxon>
        <taxon>Bacillati</taxon>
        <taxon>Cyanobacteriota</taxon>
        <taxon>Cyanophyceae</taxon>
        <taxon>Nostocales</taxon>
        <taxon>Nostocaceae</taxon>
        <taxon>Nostoc</taxon>
    </lineage>
</organism>
<dbReference type="Pfam" id="PF06314">
    <property type="entry name" value="ADC"/>
    <property type="match status" value="1"/>
</dbReference>
<dbReference type="KEGG" id="npu:Npun_F2282"/>
<dbReference type="OrthoDB" id="834556at2"/>
<proteinExistence type="predicted"/>
<evidence type="ECO:0000313" key="1">
    <source>
        <dbReference type="EMBL" id="ACC80870.1"/>
    </source>
</evidence>
<dbReference type="GO" id="GO:0016829">
    <property type="term" value="F:lyase activity"/>
    <property type="evidence" value="ECO:0007669"/>
    <property type="project" value="InterPro"/>
</dbReference>
<reference evidence="2" key="1">
    <citation type="submission" date="2008-04" db="EMBL/GenBank/DDBJ databases">
        <title>Complete sequence of chromosome of Nostoc punctiforme ATCC 29133.</title>
        <authorList>
            <consortium name="US DOE Joint Genome Institute"/>
            <person name="Copeland A."/>
            <person name="Lucas S."/>
            <person name="Lapidus A."/>
            <person name="Glavina del Rio T."/>
            <person name="Dalin E."/>
            <person name="Tice H."/>
            <person name="Pitluck S."/>
            <person name="Chain P."/>
            <person name="Malfatti S."/>
            <person name="Shin M."/>
            <person name="Vergez L."/>
            <person name="Schmutz J."/>
            <person name="Larimer F."/>
            <person name="Land M."/>
            <person name="Hauser L."/>
            <person name="Kyrpides N."/>
            <person name="Kim E."/>
            <person name="Meeks J.C."/>
            <person name="Elhai J."/>
            <person name="Campbell E.L."/>
            <person name="Thiel T."/>
            <person name="Longmire J."/>
            <person name="Potts M."/>
            <person name="Atlas R."/>
        </authorList>
    </citation>
    <scope>NUCLEOTIDE SEQUENCE [LARGE SCALE GENOMIC DNA]</scope>
    <source>
        <strain evidence="2">ATCC 29133 / PCC 73102</strain>
    </source>
</reference>
<accession>B2J7D5</accession>
<keyword evidence="2" id="KW-1185">Reference proteome</keyword>
<gene>
    <name evidence="1" type="ordered locus">Npun_F2282</name>
</gene>
<reference evidence="1 2" key="2">
    <citation type="journal article" date="2013" name="Plant Physiol.">
        <title>A Nostoc punctiforme Sugar Transporter Necessary to Establish a Cyanobacterium-Plant Symbiosis.</title>
        <authorList>
            <person name="Ekman M."/>
            <person name="Picossi S."/>
            <person name="Campbell E.L."/>
            <person name="Meeks J.C."/>
            <person name="Flores E."/>
        </authorList>
    </citation>
    <scope>NUCLEOTIDE SEQUENCE [LARGE SCALE GENOMIC DNA]</scope>
    <source>
        <strain evidence="2">ATCC 29133 / PCC 73102</strain>
    </source>
</reference>
<dbReference type="RefSeq" id="WP_012408868.1">
    <property type="nucleotide sequence ID" value="NC_010628.1"/>
</dbReference>
<dbReference type="EMBL" id="CP001037">
    <property type="protein sequence ID" value="ACC80870.1"/>
    <property type="molecule type" value="Genomic_DNA"/>
</dbReference>
<dbReference type="AlphaFoldDB" id="B2J7D5"/>